<keyword evidence="14" id="KW-1185">Reference proteome</keyword>
<keyword evidence="6" id="KW-0007">Acetylation</keyword>
<dbReference type="PANTHER" id="PTHR24215">
    <property type="entry name" value="RHO-GTPASE-ACTIVATING PROTEIN LRG1"/>
    <property type="match status" value="1"/>
</dbReference>
<keyword evidence="3 11" id="KW-0479">Metal-binding</keyword>
<dbReference type="CDD" id="cd09326">
    <property type="entry name" value="LIM_CRP_like"/>
    <property type="match status" value="4"/>
</dbReference>
<keyword evidence="5 11" id="KW-0862">Zinc</keyword>
<comment type="subcellular location">
    <subcellularLocation>
        <location evidence="1">Nucleus</location>
    </subcellularLocation>
</comment>
<evidence type="ECO:0000256" key="8">
    <source>
        <dbReference type="ARBA" id="ARBA00023242"/>
    </source>
</evidence>
<sequence length="417" mass="44509">MTERCPRCGNPVYFAEEVRALGKKWHKLCMKCSNCNKLLDSTTCTEHDGDAFCKSCYGKLFGPKGYGFAGGSSGLSMDTGNPYEQTRSNVSHIAQAQGAPFIETSKPKWGGTDGCPRCQKPVYFAEEVRAMGKKWHKLCLACAKCNKLLDSTTCNDHDGEVFCKACYGKSFGPKGYGFAGGASGLSMDTGVRNQISTENVSHLAQAQAAPLVNGSNGAPPKKSWGGTDACPRCGKAVYFAEEARALGKKFHKLCLKCANCNKGLDSTTCTDHEDEIYCRTCHGKLFGPKGYGFAAGASGLSMDTGRPNEVSRENVSTFALAQAAPLLENGGGEGKKKPTFGGADVCPRCGKQVYFAEKVMGGGNIYHKACFKCTACNKSLDSTTMTQSEGDVFCKACYGKYFGPKGFGFGQALQHTA</sequence>
<dbReference type="Gene3D" id="2.10.110.10">
    <property type="entry name" value="Cysteine Rich Protein"/>
    <property type="match status" value="4"/>
</dbReference>
<protein>
    <recommendedName>
        <fullName evidence="10">Cysteine-rich protein 1</fullName>
    </recommendedName>
</protein>
<comment type="function">
    <text evidence="9">Seems to have a role in zinc absorption and may function as an intracellular zinc transport protein.</text>
</comment>
<dbReference type="PANTHER" id="PTHR24215:SF35">
    <property type="entry name" value="MUSCLE LIM PROTEIN MLP84B"/>
    <property type="match status" value="1"/>
</dbReference>
<dbReference type="PROSITE" id="PS00478">
    <property type="entry name" value="LIM_DOMAIN_1"/>
    <property type="match status" value="3"/>
</dbReference>
<evidence type="ECO:0000256" key="10">
    <source>
        <dbReference type="ARBA" id="ARBA00072537"/>
    </source>
</evidence>
<dbReference type="InterPro" id="IPR001781">
    <property type="entry name" value="Znf_LIM"/>
</dbReference>
<dbReference type="FunFam" id="2.10.110.10:FF:000001">
    <property type="entry name" value="Cysteine and glycine-rich protein 1"/>
    <property type="match status" value="3"/>
</dbReference>
<evidence type="ECO:0000256" key="11">
    <source>
        <dbReference type="PROSITE-ProRule" id="PRU00125"/>
    </source>
</evidence>
<dbReference type="Proteomes" id="UP001186944">
    <property type="component" value="Unassembled WGS sequence"/>
</dbReference>
<dbReference type="FunFam" id="2.10.110.10:FF:000054">
    <property type="entry name" value="Cysteine-rich protein 1"/>
    <property type="match status" value="1"/>
</dbReference>
<comment type="caution">
    <text evidence="13">The sequence shown here is derived from an EMBL/GenBank/DDBJ whole genome shotgun (WGS) entry which is preliminary data.</text>
</comment>
<feature type="domain" description="LIM zinc-binding" evidence="12">
    <location>
        <begin position="344"/>
        <end position="404"/>
    </location>
</feature>
<accession>A0AA88YLN1</accession>
<evidence type="ECO:0000256" key="9">
    <source>
        <dbReference type="ARBA" id="ARBA00055254"/>
    </source>
</evidence>
<organism evidence="13 14">
    <name type="scientific">Pinctada imbricata</name>
    <name type="common">Atlantic pearl-oyster</name>
    <name type="synonym">Pinctada martensii</name>
    <dbReference type="NCBI Taxonomy" id="66713"/>
    <lineage>
        <taxon>Eukaryota</taxon>
        <taxon>Metazoa</taxon>
        <taxon>Spiralia</taxon>
        <taxon>Lophotrochozoa</taxon>
        <taxon>Mollusca</taxon>
        <taxon>Bivalvia</taxon>
        <taxon>Autobranchia</taxon>
        <taxon>Pteriomorphia</taxon>
        <taxon>Pterioida</taxon>
        <taxon>Pterioidea</taxon>
        <taxon>Pteriidae</taxon>
        <taxon>Pinctada</taxon>
    </lineage>
</organism>
<evidence type="ECO:0000313" key="13">
    <source>
        <dbReference type="EMBL" id="KAK3103841.1"/>
    </source>
</evidence>
<evidence type="ECO:0000256" key="6">
    <source>
        <dbReference type="ARBA" id="ARBA00022990"/>
    </source>
</evidence>
<name>A0AA88YLN1_PINIB</name>
<dbReference type="EMBL" id="VSWD01000005">
    <property type="protein sequence ID" value="KAK3103841.1"/>
    <property type="molecule type" value="Genomic_DNA"/>
</dbReference>
<dbReference type="SUPFAM" id="SSF57716">
    <property type="entry name" value="Glucocorticoid receptor-like (DNA-binding domain)"/>
    <property type="match status" value="8"/>
</dbReference>
<evidence type="ECO:0000256" key="3">
    <source>
        <dbReference type="ARBA" id="ARBA00022723"/>
    </source>
</evidence>
<dbReference type="GO" id="GO:0045214">
    <property type="term" value="P:sarcomere organization"/>
    <property type="evidence" value="ECO:0007669"/>
    <property type="project" value="TreeGrafter"/>
</dbReference>
<feature type="domain" description="LIM zinc-binding" evidence="12">
    <location>
        <begin position="113"/>
        <end position="173"/>
    </location>
</feature>
<evidence type="ECO:0000256" key="5">
    <source>
        <dbReference type="ARBA" id="ARBA00022833"/>
    </source>
</evidence>
<feature type="domain" description="LIM zinc-binding" evidence="12">
    <location>
        <begin position="3"/>
        <end position="63"/>
    </location>
</feature>
<dbReference type="SMART" id="SM00132">
    <property type="entry name" value="LIM"/>
    <property type="match status" value="4"/>
</dbReference>
<evidence type="ECO:0000256" key="7">
    <source>
        <dbReference type="ARBA" id="ARBA00023038"/>
    </source>
</evidence>
<evidence type="ECO:0000259" key="12">
    <source>
        <dbReference type="PROSITE" id="PS50023"/>
    </source>
</evidence>
<keyword evidence="2" id="KW-0488">Methylation</keyword>
<proteinExistence type="predicted"/>
<dbReference type="GO" id="GO:0030018">
    <property type="term" value="C:Z disc"/>
    <property type="evidence" value="ECO:0007669"/>
    <property type="project" value="TreeGrafter"/>
</dbReference>
<dbReference type="PROSITE" id="PS50023">
    <property type="entry name" value="LIM_DOMAIN_2"/>
    <property type="match status" value="4"/>
</dbReference>
<keyword evidence="8" id="KW-0539">Nucleus</keyword>
<reference evidence="13" key="1">
    <citation type="submission" date="2019-08" db="EMBL/GenBank/DDBJ databases">
        <title>The improved chromosome-level genome for the pearl oyster Pinctada fucata martensii using PacBio sequencing and Hi-C.</title>
        <authorList>
            <person name="Zheng Z."/>
        </authorList>
    </citation>
    <scope>NUCLEOTIDE SEQUENCE</scope>
    <source>
        <strain evidence="13">ZZ-2019</strain>
        <tissue evidence="13">Adductor muscle</tissue>
    </source>
</reference>
<dbReference type="GO" id="GO:0060537">
    <property type="term" value="P:muscle tissue development"/>
    <property type="evidence" value="ECO:0007669"/>
    <property type="project" value="TreeGrafter"/>
</dbReference>
<keyword evidence="7 11" id="KW-0440">LIM domain</keyword>
<dbReference type="GO" id="GO:0042805">
    <property type="term" value="F:actinin binding"/>
    <property type="evidence" value="ECO:0007669"/>
    <property type="project" value="TreeGrafter"/>
</dbReference>
<evidence type="ECO:0000313" key="14">
    <source>
        <dbReference type="Proteomes" id="UP001186944"/>
    </source>
</evidence>
<keyword evidence="4" id="KW-0677">Repeat</keyword>
<evidence type="ECO:0000256" key="2">
    <source>
        <dbReference type="ARBA" id="ARBA00022481"/>
    </source>
</evidence>
<evidence type="ECO:0000256" key="4">
    <source>
        <dbReference type="ARBA" id="ARBA00022737"/>
    </source>
</evidence>
<feature type="domain" description="LIM zinc-binding" evidence="12">
    <location>
        <begin position="228"/>
        <end position="288"/>
    </location>
</feature>
<gene>
    <name evidence="13" type="ORF">FSP39_022365</name>
</gene>
<dbReference type="GO" id="GO:0005634">
    <property type="term" value="C:nucleus"/>
    <property type="evidence" value="ECO:0007669"/>
    <property type="project" value="UniProtKB-SubCell"/>
</dbReference>
<dbReference type="GO" id="GO:0046872">
    <property type="term" value="F:metal ion binding"/>
    <property type="evidence" value="ECO:0007669"/>
    <property type="project" value="UniProtKB-KW"/>
</dbReference>
<dbReference type="AlphaFoldDB" id="A0AA88YLN1"/>
<dbReference type="GO" id="GO:0008307">
    <property type="term" value="F:structural constituent of muscle"/>
    <property type="evidence" value="ECO:0007669"/>
    <property type="project" value="TreeGrafter"/>
</dbReference>
<dbReference type="Pfam" id="PF00412">
    <property type="entry name" value="LIM"/>
    <property type="match status" value="4"/>
</dbReference>
<evidence type="ECO:0000256" key="1">
    <source>
        <dbReference type="ARBA" id="ARBA00004123"/>
    </source>
</evidence>